<dbReference type="InterPro" id="IPR036388">
    <property type="entry name" value="WH-like_DNA-bd_sf"/>
</dbReference>
<dbReference type="GO" id="GO:0003682">
    <property type="term" value="F:chromatin binding"/>
    <property type="evidence" value="ECO:0007669"/>
    <property type="project" value="TreeGrafter"/>
</dbReference>
<feature type="compositionally biased region" description="Polar residues" evidence="14">
    <location>
        <begin position="213"/>
        <end position="229"/>
    </location>
</feature>
<evidence type="ECO:0000313" key="18">
    <source>
        <dbReference type="Proteomes" id="UP001201163"/>
    </source>
</evidence>
<evidence type="ECO:0000256" key="2">
    <source>
        <dbReference type="ARBA" id="ARBA00010107"/>
    </source>
</evidence>
<dbReference type="EMBL" id="JAKELL010000091">
    <property type="protein sequence ID" value="KAH8983218.1"/>
    <property type="molecule type" value="Genomic_DNA"/>
</dbReference>
<dbReference type="CDD" id="cd15526">
    <property type="entry name" value="PHD1_MOZ_d4"/>
    <property type="match status" value="1"/>
</dbReference>
<dbReference type="InterPro" id="IPR016181">
    <property type="entry name" value="Acyl_CoA_acyltransferase"/>
</dbReference>
<comment type="similarity">
    <text evidence="2 13">Belongs to the MYST (SAS/MOZ) family.</text>
</comment>
<dbReference type="EC" id="2.3.1.48" evidence="3 13"/>
<evidence type="ECO:0000256" key="5">
    <source>
        <dbReference type="ARBA" id="ARBA00022723"/>
    </source>
</evidence>
<evidence type="ECO:0000259" key="15">
    <source>
        <dbReference type="PROSITE" id="PS50016"/>
    </source>
</evidence>
<keyword evidence="18" id="KW-1185">Reference proteome</keyword>
<keyword evidence="7" id="KW-0862">Zinc</keyword>
<name>A0AAD4Q9S6_9AGAM</name>
<dbReference type="SUPFAM" id="SSF57903">
    <property type="entry name" value="FYVE/PHD zinc finger"/>
    <property type="match status" value="1"/>
</dbReference>
<feature type="region of interest" description="Disordered" evidence="14">
    <location>
        <begin position="754"/>
        <end position="995"/>
    </location>
</feature>
<dbReference type="InterPro" id="IPR001965">
    <property type="entry name" value="Znf_PHD"/>
</dbReference>
<feature type="compositionally biased region" description="Basic residues" evidence="14">
    <location>
        <begin position="809"/>
        <end position="818"/>
    </location>
</feature>
<dbReference type="PROSITE" id="PS50016">
    <property type="entry name" value="ZF_PHD_2"/>
    <property type="match status" value="1"/>
</dbReference>
<dbReference type="InterPro" id="IPR040706">
    <property type="entry name" value="Zf-MYST"/>
</dbReference>
<feature type="compositionally biased region" description="Low complexity" evidence="14">
    <location>
        <begin position="27"/>
        <end position="43"/>
    </location>
</feature>
<dbReference type="InterPro" id="IPR013083">
    <property type="entry name" value="Znf_RING/FYVE/PHD"/>
</dbReference>
<feature type="compositionally biased region" description="Basic and acidic residues" evidence="14">
    <location>
        <begin position="868"/>
        <end position="897"/>
    </location>
</feature>
<feature type="compositionally biased region" description="Low complexity" evidence="14">
    <location>
        <begin position="848"/>
        <end position="860"/>
    </location>
</feature>
<evidence type="ECO:0000256" key="14">
    <source>
        <dbReference type="SAM" id="MobiDB-lite"/>
    </source>
</evidence>
<evidence type="ECO:0000259" key="16">
    <source>
        <dbReference type="PROSITE" id="PS51726"/>
    </source>
</evidence>
<dbReference type="PROSITE" id="PS51726">
    <property type="entry name" value="MYST_HAT"/>
    <property type="match status" value="1"/>
</dbReference>
<keyword evidence="6 12" id="KW-0863">Zinc-finger</keyword>
<comment type="catalytic activity">
    <reaction evidence="13">
        <text>L-lysyl-[protein] + acetyl-CoA = N(6)-acetyl-L-lysyl-[protein] + CoA + H(+)</text>
        <dbReference type="Rhea" id="RHEA:45948"/>
        <dbReference type="Rhea" id="RHEA-COMP:9752"/>
        <dbReference type="Rhea" id="RHEA-COMP:10731"/>
        <dbReference type="ChEBI" id="CHEBI:15378"/>
        <dbReference type="ChEBI" id="CHEBI:29969"/>
        <dbReference type="ChEBI" id="CHEBI:57287"/>
        <dbReference type="ChEBI" id="CHEBI:57288"/>
        <dbReference type="ChEBI" id="CHEBI:61930"/>
        <dbReference type="EC" id="2.3.1.48"/>
    </reaction>
</comment>
<feature type="domain" description="MYST-type HAT" evidence="16">
    <location>
        <begin position="421"/>
        <end position="729"/>
    </location>
</feature>
<comment type="subcellular location">
    <subcellularLocation>
        <location evidence="1 13">Nucleus</location>
    </subcellularLocation>
</comment>
<dbReference type="GO" id="GO:0006357">
    <property type="term" value="P:regulation of transcription by RNA polymerase II"/>
    <property type="evidence" value="ECO:0007669"/>
    <property type="project" value="TreeGrafter"/>
</dbReference>
<dbReference type="GO" id="GO:1990467">
    <property type="term" value="C:NuA3a histone acetyltransferase complex"/>
    <property type="evidence" value="ECO:0007669"/>
    <property type="project" value="TreeGrafter"/>
</dbReference>
<keyword evidence="10 13" id="KW-0539">Nucleus</keyword>
<feature type="domain" description="PHD-type" evidence="15">
    <location>
        <begin position="114"/>
        <end position="192"/>
    </location>
</feature>
<feature type="region of interest" description="Disordered" evidence="14">
    <location>
        <begin position="1051"/>
        <end position="1091"/>
    </location>
</feature>
<dbReference type="FunFam" id="3.30.60.60:FF:000001">
    <property type="entry name" value="Histone acetyltransferase"/>
    <property type="match status" value="1"/>
</dbReference>
<dbReference type="Gene3D" id="3.40.630.30">
    <property type="match status" value="1"/>
</dbReference>
<organism evidence="17 18">
    <name type="scientific">Lactarius akahatsu</name>
    <dbReference type="NCBI Taxonomy" id="416441"/>
    <lineage>
        <taxon>Eukaryota</taxon>
        <taxon>Fungi</taxon>
        <taxon>Dikarya</taxon>
        <taxon>Basidiomycota</taxon>
        <taxon>Agaricomycotina</taxon>
        <taxon>Agaricomycetes</taxon>
        <taxon>Russulales</taxon>
        <taxon>Russulaceae</taxon>
        <taxon>Lactarius</taxon>
    </lineage>
</organism>
<dbReference type="InterPro" id="IPR050603">
    <property type="entry name" value="MYST_HAT"/>
</dbReference>
<dbReference type="Gene3D" id="3.30.40.10">
    <property type="entry name" value="Zinc/RING finger domain, C3HC4 (zinc finger)"/>
    <property type="match status" value="2"/>
</dbReference>
<dbReference type="GO" id="GO:0003712">
    <property type="term" value="F:transcription coregulator activity"/>
    <property type="evidence" value="ECO:0007669"/>
    <property type="project" value="TreeGrafter"/>
</dbReference>
<keyword evidence="5" id="KW-0479">Metal-binding</keyword>
<dbReference type="PANTHER" id="PTHR10615:SF161">
    <property type="entry name" value="HISTONE ACETYLTRANSFERASE KAT7"/>
    <property type="match status" value="1"/>
</dbReference>
<dbReference type="Gene3D" id="3.30.60.60">
    <property type="entry name" value="N-acetyl transferase-like"/>
    <property type="match status" value="1"/>
</dbReference>
<keyword evidence="9" id="KW-0007">Acetylation</keyword>
<evidence type="ECO:0000256" key="13">
    <source>
        <dbReference type="RuleBase" id="RU361211"/>
    </source>
</evidence>
<dbReference type="SUPFAM" id="SSF55729">
    <property type="entry name" value="Acyl-CoA N-acyltransferases (Nat)"/>
    <property type="match status" value="1"/>
</dbReference>
<feature type="active site" description="Proton donor/acceptor" evidence="11">
    <location>
        <position position="588"/>
    </location>
</feature>
<feature type="region of interest" description="Disordered" evidence="14">
    <location>
        <begin position="1"/>
        <end position="43"/>
    </location>
</feature>
<gene>
    <name evidence="17" type="ORF">EDB92DRAFT_1819589</name>
</gene>
<keyword evidence="4" id="KW-0808">Transferase</keyword>
<evidence type="ECO:0000256" key="1">
    <source>
        <dbReference type="ARBA" id="ARBA00004123"/>
    </source>
</evidence>
<feature type="compositionally biased region" description="Basic and acidic residues" evidence="14">
    <location>
        <begin position="982"/>
        <end position="991"/>
    </location>
</feature>
<evidence type="ECO:0000256" key="4">
    <source>
        <dbReference type="ARBA" id="ARBA00022679"/>
    </source>
</evidence>
<feature type="compositionally biased region" description="Acidic residues" evidence="14">
    <location>
        <begin position="1061"/>
        <end position="1091"/>
    </location>
</feature>
<protein>
    <recommendedName>
        <fullName evidence="3 13">Histone acetyltransferase</fullName>
        <ecNumber evidence="3 13">2.3.1.48</ecNumber>
    </recommendedName>
</protein>
<dbReference type="Proteomes" id="UP001201163">
    <property type="component" value="Unassembled WGS sequence"/>
</dbReference>
<keyword evidence="8" id="KW-0156">Chromatin regulator</keyword>
<dbReference type="GO" id="GO:0008270">
    <property type="term" value="F:zinc ion binding"/>
    <property type="evidence" value="ECO:0007669"/>
    <property type="project" value="UniProtKB-KW"/>
</dbReference>
<dbReference type="GO" id="GO:0005634">
    <property type="term" value="C:nucleus"/>
    <property type="evidence" value="ECO:0007669"/>
    <property type="project" value="UniProtKB-SubCell"/>
</dbReference>
<dbReference type="Pfam" id="PF17772">
    <property type="entry name" value="zf-MYST"/>
    <property type="match status" value="1"/>
</dbReference>
<dbReference type="SMART" id="SM00249">
    <property type="entry name" value="PHD"/>
    <property type="match status" value="1"/>
</dbReference>
<dbReference type="Gene3D" id="1.10.10.10">
    <property type="entry name" value="Winged helix-like DNA-binding domain superfamily/Winged helix DNA-binding domain"/>
    <property type="match status" value="1"/>
</dbReference>
<proteinExistence type="inferred from homology"/>
<evidence type="ECO:0000256" key="6">
    <source>
        <dbReference type="ARBA" id="ARBA00022771"/>
    </source>
</evidence>
<dbReference type="AlphaFoldDB" id="A0AAD4Q9S6"/>
<feature type="region of interest" description="Disordered" evidence="14">
    <location>
        <begin position="365"/>
        <end position="385"/>
    </location>
</feature>
<dbReference type="InterPro" id="IPR002717">
    <property type="entry name" value="HAT_MYST-type"/>
</dbReference>
<evidence type="ECO:0000256" key="11">
    <source>
        <dbReference type="PIRSR" id="PIRSR602717-51"/>
    </source>
</evidence>
<dbReference type="InterPro" id="IPR019787">
    <property type="entry name" value="Znf_PHD-finger"/>
</dbReference>
<reference evidence="17" key="1">
    <citation type="submission" date="2022-01" db="EMBL/GenBank/DDBJ databases">
        <title>Comparative genomics reveals a dynamic genome evolution in the ectomycorrhizal milk-cap (Lactarius) mushrooms.</title>
        <authorList>
            <consortium name="DOE Joint Genome Institute"/>
            <person name="Lebreton A."/>
            <person name="Tang N."/>
            <person name="Kuo A."/>
            <person name="LaButti K."/>
            <person name="Drula E."/>
            <person name="Barry K."/>
            <person name="Clum A."/>
            <person name="Lipzen A."/>
            <person name="Mousain D."/>
            <person name="Ng V."/>
            <person name="Wang R."/>
            <person name="Wang X."/>
            <person name="Dai Y."/>
            <person name="Henrissat B."/>
            <person name="Grigoriev I.V."/>
            <person name="Guerin-Laguette A."/>
            <person name="Yu F."/>
            <person name="Martin F.M."/>
        </authorList>
    </citation>
    <scope>NUCLEOTIDE SEQUENCE</scope>
    <source>
        <strain evidence="17">QP</strain>
    </source>
</reference>
<evidence type="ECO:0000256" key="8">
    <source>
        <dbReference type="ARBA" id="ARBA00022853"/>
    </source>
</evidence>
<feature type="region of interest" description="Disordered" evidence="14">
    <location>
        <begin position="55"/>
        <end position="93"/>
    </location>
</feature>
<dbReference type="InterPro" id="IPR011011">
    <property type="entry name" value="Znf_FYVE_PHD"/>
</dbReference>
<feature type="compositionally biased region" description="Polar residues" evidence="14">
    <location>
        <begin position="925"/>
        <end position="935"/>
    </location>
</feature>
<evidence type="ECO:0000256" key="3">
    <source>
        <dbReference type="ARBA" id="ARBA00013184"/>
    </source>
</evidence>
<evidence type="ECO:0000313" key="17">
    <source>
        <dbReference type="EMBL" id="KAH8983218.1"/>
    </source>
</evidence>
<evidence type="ECO:0000256" key="10">
    <source>
        <dbReference type="ARBA" id="ARBA00023242"/>
    </source>
</evidence>
<feature type="region of interest" description="Disordered" evidence="14">
    <location>
        <begin position="212"/>
        <end position="298"/>
    </location>
</feature>
<evidence type="ECO:0000256" key="9">
    <source>
        <dbReference type="ARBA" id="ARBA00022990"/>
    </source>
</evidence>
<evidence type="ECO:0000256" key="12">
    <source>
        <dbReference type="PROSITE-ProRule" id="PRU00146"/>
    </source>
</evidence>
<dbReference type="Pfam" id="PF01853">
    <property type="entry name" value="MOZ_SAS"/>
    <property type="match status" value="1"/>
</dbReference>
<evidence type="ECO:0000256" key="7">
    <source>
        <dbReference type="ARBA" id="ARBA00022833"/>
    </source>
</evidence>
<dbReference type="PANTHER" id="PTHR10615">
    <property type="entry name" value="HISTONE ACETYLTRANSFERASE"/>
    <property type="match status" value="1"/>
</dbReference>
<dbReference type="GO" id="GO:0004402">
    <property type="term" value="F:histone acetyltransferase activity"/>
    <property type="evidence" value="ECO:0007669"/>
    <property type="project" value="InterPro"/>
</dbReference>
<accession>A0AAD4Q9S6</accession>
<comment type="caution">
    <text evidence="17">The sequence shown here is derived from an EMBL/GenBank/DDBJ whole genome shotgun (WGS) entry which is preliminary data.</text>
</comment>
<sequence>MRGLPFPQDAAFERETSCEYGTPASNLDDIPIDPALADPPIDPALQFFPIKLDSDQDDVSLSLPTNTPRQIREYSQGPQGDPFAQPPQPEYFPPVNEAILTAKPPKKKRKVRREPNCGFCNGNDKKNKTGEPEEMVSCNECGRSGHPTCMDLCTVVTLVRSYPWKGWHMDCLTPPLQDSPPGKWHCPSCTHNPSGICETVPQAPTGELAPVQHSESFRQPSVTSTSCSEVNPPRPLKRGKRRAATPSTSERNTDVPESPLLPRGRTRTLTRKAMEHSSPIKRPQLKITPPRPPDSPPRRMVVRLRLPVQGKGKEKEESSDEEPIVGLFDDILTPEDRDTSKTVIMQGDKLRFERSRQAAELKLNLPQLKPNPPGPETPIAGPSSRPLRSAVTIAATQTTNLARSVSPTPSTPGPSPVAVHPTGLRIRTIRFGEYDIHTWYDAPFPEEYANIPDGRLWICEFCLKYNKSSFGASRHGLKCKARHPPGDEIYRDGNVSVFEVDGRRNKIYCQNLCLLSKMFLDHKSLFYDVEPFLFYVMAEFDDIGARFVGYFSKEKRSPKDFNRRGWGNLLMEFSYLLSKKEQRLGSPEKPLSGLGALGYKNYWTLSIMRYLRTAPDNPTLEDVSNATSMIIEDVYNTLCAQDLIDVLAVPTPKPLPGQSIKLTKNRKTVVARRHLIRSQTNDDDVTKGPFVPPTQYEIHWDPSYVKGYLDKWEAKGYMRIKPEKLKWSPFLLARVKKSDADSRLTLDAEVIGSTSDKDHLGPASASSVPETPAPVTPIDVDGSDDEVSTPVSHSPEKRSQPPESQGTLRRLRSQKHTPNRGVDSGSTFTPSRYLRGPGVSGSPPNTVPTPSRMSSASASPSKPPHIPEFLERENSLPIKRSDSPSSKEDLPPKPDHDSVDEDADAALAARLAEEESRPKRLLRSRSGTGTVSTFELPSLPPRAASNRQPPRKRRRVMSPAVDELPPPIEVSLESGLMNGVTRGDEDVRSEPEDVDTPFTVVTSRHSAPSDDTIVAVAVMGPGVAESIKEDTNLPPVADPHAMDVDKVPVSAEEAVGGDLCADVDADGETDADAEGEDDDDLDAEGEPDDGL</sequence>